<keyword evidence="2" id="KW-0004">4Fe-4S</keyword>
<evidence type="ECO:0000313" key="6">
    <source>
        <dbReference type="EMBL" id="MBB6479908.1"/>
    </source>
</evidence>
<comment type="cofactor">
    <cofactor evidence="1">
        <name>[4Fe-4S] cluster</name>
        <dbReference type="ChEBI" id="CHEBI:49883"/>
    </cofactor>
</comment>
<dbReference type="RefSeq" id="WP_184745560.1">
    <property type="nucleotide sequence ID" value="NZ_JACHGJ010000002.1"/>
</dbReference>
<dbReference type="AlphaFoldDB" id="A0A841RB53"/>
<dbReference type="Gene3D" id="3.40.50.11270">
    <property type="match status" value="1"/>
</dbReference>
<dbReference type="PANTHER" id="PTHR30426">
    <property type="entry name" value="4-HYDROXY-3-METHYLBUT-2-ENYL DIPHOSPHATE REDUCTASE"/>
    <property type="match status" value="1"/>
</dbReference>
<dbReference type="GO" id="GO:0051745">
    <property type="term" value="F:4-hydroxy-3-methylbut-2-enyl diphosphate reductase activity"/>
    <property type="evidence" value="ECO:0007669"/>
    <property type="project" value="InterPro"/>
</dbReference>
<organism evidence="6 7">
    <name type="scientific">Spirochaeta isovalerica</name>
    <dbReference type="NCBI Taxonomy" id="150"/>
    <lineage>
        <taxon>Bacteria</taxon>
        <taxon>Pseudomonadati</taxon>
        <taxon>Spirochaetota</taxon>
        <taxon>Spirochaetia</taxon>
        <taxon>Spirochaetales</taxon>
        <taxon>Spirochaetaceae</taxon>
        <taxon>Spirochaeta</taxon>
    </lineage>
</organism>
<proteinExistence type="predicted"/>
<name>A0A841RB53_9SPIO</name>
<dbReference type="InterPro" id="IPR003451">
    <property type="entry name" value="LytB/IspH"/>
</dbReference>
<keyword evidence="5" id="KW-0411">Iron-sulfur</keyword>
<accession>A0A841RB53</accession>
<evidence type="ECO:0000256" key="4">
    <source>
        <dbReference type="ARBA" id="ARBA00023004"/>
    </source>
</evidence>
<keyword evidence="3" id="KW-0479">Metal-binding</keyword>
<dbReference type="Gene3D" id="3.40.1010.20">
    <property type="entry name" value="4-hydroxy-3-methylbut-2-enyl diphosphate reductase, catalytic domain"/>
    <property type="match status" value="2"/>
</dbReference>
<dbReference type="EMBL" id="JACHGJ010000002">
    <property type="protein sequence ID" value="MBB6479908.1"/>
    <property type="molecule type" value="Genomic_DNA"/>
</dbReference>
<comment type="caution">
    <text evidence="6">The sequence shown here is derived from an EMBL/GenBank/DDBJ whole genome shotgun (WGS) entry which is preliminary data.</text>
</comment>
<keyword evidence="4" id="KW-0408">Iron</keyword>
<dbReference type="GO" id="GO:0050992">
    <property type="term" value="P:dimethylallyl diphosphate biosynthetic process"/>
    <property type="evidence" value="ECO:0007669"/>
    <property type="project" value="InterPro"/>
</dbReference>
<dbReference type="GO" id="GO:0019288">
    <property type="term" value="P:isopentenyl diphosphate biosynthetic process, methylerythritol 4-phosphate pathway"/>
    <property type="evidence" value="ECO:0007669"/>
    <property type="project" value="InterPro"/>
</dbReference>
<reference evidence="6 7" key="1">
    <citation type="submission" date="2020-08" db="EMBL/GenBank/DDBJ databases">
        <title>Genomic Encyclopedia of Type Strains, Phase IV (KMG-IV): sequencing the most valuable type-strain genomes for metagenomic binning, comparative biology and taxonomic classification.</title>
        <authorList>
            <person name="Goeker M."/>
        </authorList>
    </citation>
    <scope>NUCLEOTIDE SEQUENCE [LARGE SCALE GENOMIC DNA]</scope>
    <source>
        <strain evidence="6 7">DSM 2461</strain>
    </source>
</reference>
<dbReference type="GO" id="GO:0046872">
    <property type="term" value="F:metal ion binding"/>
    <property type="evidence" value="ECO:0007669"/>
    <property type="project" value="UniProtKB-KW"/>
</dbReference>
<dbReference type="Proteomes" id="UP000587760">
    <property type="component" value="Unassembled WGS sequence"/>
</dbReference>
<evidence type="ECO:0000256" key="5">
    <source>
        <dbReference type="ARBA" id="ARBA00023014"/>
    </source>
</evidence>
<dbReference type="Pfam" id="PF02401">
    <property type="entry name" value="LYTB"/>
    <property type="match status" value="1"/>
</dbReference>
<evidence type="ECO:0000256" key="2">
    <source>
        <dbReference type="ARBA" id="ARBA00022485"/>
    </source>
</evidence>
<protein>
    <submittedName>
        <fullName evidence="6">4-hydroxy-3-methylbut-2-enyl diphosphate reductase IspH</fullName>
    </submittedName>
</protein>
<evidence type="ECO:0000256" key="1">
    <source>
        <dbReference type="ARBA" id="ARBA00001966"/>
    </source>
</evidence>
<dbReference type="GO" id="GO:0051539">
    <property type="term" value="F:4 iron, 4 sulfur cluster binding"/>
    <property type="evidence" value="ECO:0007669"/>
    <property type="project" value="UniProtKB-KW"/>
</dbReference>
<dbReference type="PANTHER" id="PTHR30426:SF0">
    <property type="entry name" value="4-HYDROXY-3-METHYLBUT-2-ENYL DIPHOSPHATE REDUCTASE"/>
    <property type="match status" value="1"/>
</dbReference>
<evidence type="ECO:0000256" key="3">
    <source>
        <dbReference type="ARBA" id="ARBA00022723"/>
    </source>
</evidence>
<keyword evidence="7" id="KW-1185">Reference proteome</keyword>
<evidence type="ECO:0000313" key="7">
    <source>
        <dbReference type="Proteomes" id="UP000587760"/>
    </source>
</evidence>
<sequence>MSRFYYFRQDGRCPVMKNVLEKSVPRYLIDRNETQQTSYYFILDWNVLHHSDVYRDFLKSSGIRFVETIDDLPEGAGIFAGGYGGDPVALDKARAKGIPMIDKICPWVKFLEQDIRSVPEGYQCVILIDEFHIVYKNFKSLFPENTLIVNEKNYREKCEGLDRDKPVFLCVYATFRQKDFDNVKHCIEKKLPGLPHKSSSRGICSWITRNSLFDEIGQVIPGRGLSQVWIICNSEYNRSVLTLINEIEDKGAEARLLKHVDDIPLELPESGNIGVLIAPVPFDKDREILNAIKERFEGIPVL</sequence>
<gene>
    <name evidence="6" type="ORF">HNR50_001566</name>
</gene>